<evidence type="ECO:0000313" key="8">
    <source>
        <dbReference type="Proteomes" id="UP000070501"/>
    </source>
</evidence>
<dbReference type="STRING" id="196109.A0A136IKM0"/>
<gene>
    <name evidence="7" type="ORF">Micbo1qcDRAFT_209946</name>
</gene>
<dbReference type="Gene3D" id="3.20.20.220">
    <property type="match status" value="1"/>
</dbReference>
<name>A0A136IKM0_9PEZI</name>
<keyword evidence="5" id="KW-0285">Flavoprotein</keyword>
<dbReference type="InterPro" id="IPR002872">
    <property type="entry name" value="Proline_DH_dom"/>
</dbReference>
<comment type="cofactor">
    <cofactor evidence="5">
        <name>FAD</name>
        <dbReference type="ChEBI" id="CHEBI:57692"/>
    </cofactor>
</comment>
<dbReference type="EMBL" id="KQ964281">
    <property type="protein sequence ID" value="KXJ85465.1"/>
    <property type="molecule type" value="Genomic_DNA"/>
</dbReference>
<dbReference type="GO" id="GO:0005739">
    <property type="term" value="C:mitochondrion"/>
    <property type="evidence" value="ECO:0007669"/>
    <property type="project" value="TreeGrafter"/>
</dbReference>
<proteinExistence type="inferred from homology"/>
<dbReference type="GO" id="GO:0010133">
    <property type="term" value="P:L-proline catabolic process to L-glutamate"/>
    <property type="evidence" value="ECO:0007669"/>
    <property type="project" value="TreeGrafter"/>
</dbReference>
<dbReference type="AlphaFoldDB" id="A0A136IKM0"/>
<keyword evidence="5" id="KW-0274">FAD</keyword>
<accession>A0A136IKM0</accession>
<organism evidence="7 8">
    <name type="scientific">Microdochium bolleyi</name>
    <dbReference type="NCBI Taxonomy" id="196109"/>
    <lineage>
        <taxon>Eukaryota</taxon>
        <taxon>Fungi</taxon>
        <taxon>Dikarya</taxon>
        <taxon>Ascomycota</taxon>
        <taxon>Pezizomycotina</taxon>
        <taxon>Sordariomycetes</taxon>
        <taxon>Xylariomycetidae</taxon>
        <taxon>Xylariales</taxon>
        <taxon>Microdochiaceae</taxon>
        <taxon>Microdochium</taxon>
    </lineage>
</organism>
<dbReference type="PANTHER" id="PTHR13914:SF0">
    <property type="entry name" value="PROLINE DEHYDROGENASE 1, MITOCHONDRIAL"/>
    <property type="match status" value="1"/>
</dbReference>
<feature type="domain" description="Proline dehydrogenase" evidence="6">
    <location>
        <begin position="72"/>
        <end position="430"/>
    </location>
</feature>
<comment type="catalytic activity">
    <reaction evidence="5">
        <text>L-proline + a quinone = (S)-1-pyrroline-5-carboxylate + a quinol + H(+)</text>
        <dbReference type="Rhea" id="RHEA:23784"/>
        <dbReference type="ChEBI" id="CHEBI:15378"/>
        <dbReference type="ChEBI" id="CHEBI:17388"/>
        <dbReference type="ChEBI" id="CHEBI:24646"/>
        <dbReference type="ChEBI" id="CHEBI:60039"/>
        <dbReference type="ChEBI" id="CHEBI:132124"/>
        <dbReference type="EC" id="1.5.5.2"/>
    </reaction>
</comment>
<evidence type="ECO:0000256" key="2">
    <source>
        <dbReference type="ARBA" id="ARBA00012695"/>
    </source>
</evidence>
<dbReference type="SUPFAM" id="SSF51730">
    <property type="entry name" value="FAD-linked oxidoreductase"/>
    <property type="match status" value="1"/>
</dbReference>
<dbReference type="InParanoid" id="A0A136IKM0"/>
<dbReference type="Pfam" id="PF01619">
    <property type="entry name" value="Pro_dh"/>
    <property type="match status" value="1"/>
</dbReference>
<keyword evidence="8" id="KW-1185">Reference proteome</keyword>
<dbReference type="InterPro" id="IPR029041">
    <property type="entry name" value="FAD-linked_oxidoreductase-like"/>
</dbReference>
<evidence type="ECO:0000256" key="1">
    <source>
        <dbReference type="ARBA" id="ARBA00005869"/>
    </source>
</evidence>
<keyword evidence="3 5" id="KW-0560">Oxidoreductase</keyword>
<dbReference type="PANTHER" id="PTHR13914">
    <property type="entry name" value="PROLINE OXIDASE"/>
    <property type="match status" value="1"/>
</dbReference>
<protein>
    <recommendedName>
        <fullName evidence="2 5">Proline dehydrogenase</fullName>
        <ecNumber evidence="2 5">1.5.5.2</ecNumber>
    </recommendedName>
</protein>
<evidence type="ECO:0000259" key="6">
    <source>
        <dbReference type="Pfam" id="PF01619"/>
    </source>
</evidence>
<evidence type="ECO:0000256" key="3">
    <source>
        <dbReference type="ARBA" id="ARBA00023002"/>
    </source>
</evidence>
<dbReference type="Proteomes" id="UP000070501">
    <property type="component" value="Unassembled WGS sequence"/>
</dbReference>
<sequence>MMLLRSLFISTISSHRFLLLPSLSVLQYLTKPHTSKLLNVDKNPIIHGILKRTFYNQFCAGETGAETRHCVRTLKDLGFRGVILTYARETVFDHKTQSAHGLLGAHQEKTSAAAEETDTCIEEWKNGTLETAALVEEGDFLALKLTGAGPRVTTAFAAGHLAPEQMLSALRTIAGDCKARGVRIIVDAESQHFQAGINATTLQLMREFNKITPTSSSPAPAAVVYNTYQAYLKSTPAVVASHMIAAHQEGFTLGLKLVRGAYILSDDRRLICDTKADTDAAYNSISRGVLKRELGEFGGLYGKHAFPATDLFIASHNRESVLGAYRLHRERVDEGLPTVRVAFGQLHGMSDEVSFGLLAEGEADVVKREEEKEKRLGVKSNGVTLGSSRQARLDRVGAGGPDVFKCTTWGSMSECIAYLTRRAVENRDAVLRTKDEYNALKAEAWQRLFRRA</sequence>
<dbReference type="EC" id="1.5.5.2" evidence="2 5"/>
<dbReference type="GO" id="GO:0004657">
    <property type="term" value="F:proline dehydrogenase activity"/>
    <property type="evidence" value="ECO:0007669"/>
    <property type="project" value="UniProtKB-EC"/>
</dbReference>
<dbReference type="FunCoup" id="A0A136IKM0">
    <property type="interactions" value="66"/>
</dbReference>
<reference evidence="8" key="1">
    <citation type="submission" date="2016-02" db="EMBL/GenBank/DDBJ databases">
        <title>Draft genome sequence of Microdochium bolleyi, a fungal endophyte of beachgrass.</title>
        <authorList>
            <consortium name="DOE Joint Genome Institute"/>
            <person name="David A.S."/>
            <person name="May G."/>
            <person name="Haridas S."/>
            <person name="Lim J."/>
            <person name="Wang M."/>
            <person name="Labutti K."/>
            <person name="Lipzen A."/>
            <person name="Barry K."/>
            <person name="Grigoriev I.V."/>
        </authorList>
    </citation>
    <scope>NUCLEOTIDE SEQUENCE [LARGE SCALE GENOMIC DNA]</scope>
    <source>
        <strain evidence="8">J235TASD1</strain>
    </source>
</reference>
<comment type="function">
    <text evidence="5">Converts proline to delta-1-pyrroline-5-carboxylate.</text>
</comment>
<keyword evidence="4 5" id="KW-0642">Proline metabolism</keyword>
<dbReference type="OrthoDB" id="5464at2759"/>
<evidence type="ECO:0000256" key="4">
    <source>
        <dbReference type="ARBA" id="ARBA00023062"/>
    </source>
</evidence>
<dbReference type="GO" id="GO:0071949">
    <property type="term" value="F:FAD binding"/>
    <property type="evidence" value="ECO:0007669"/>
    <property type="project" value="TreeGrafter"/>
</dbReference>
<dbReference type="InterPro" id="IPR015659">
    <property type="entry name" value="Proline_oxidase"/>
</dbReference>
<evidence type="ECO:0000313" key="7">
    <source>
        <dbReference type="EMBL" id="KXJ85465.1"/>
    </source>
</evidence>
<comment type="similarity">
    <text evidence="1 5">Belongs to the proline oxidase family.</text>
</comment>
<evidence type="ECO:0000256" key="5">
    <source>
        <dbReference type="RuleBase" id="RU364054"/>
    </source>
</evidence>